<feature type="domain" description="GFO/IDH/MocA-like oxidoreductase" evidence="2">
    <location>
        <begin position="134"/>
        <end position="258"/>
    </location>
</feature>
<dbReference type="EMBL" id="LT630003">
    <property type="protein sequence ID" value="SET98404.1"/>
    <property type="molecule type" value="Genomic_DNA"/>
</dbReference>
<feature type="domain" description="Gfo/Idh/MocA-like oxidoreductase N-terminal" evidence="1">
    <location>
        <begin position="5"/>
        <end position="123"/>
    </location>
</feature>
<evidence type="ECO:0000313" key="3">
    <source>
        <dbReference type="EMBL" id="SET98404.1"/>
    </source>
</evidence>
<evidence type="ECO:0000313" key="4">
    <source>
        <dbReference type="Proteomes" id="UP000198970"/>
    </source>
</evidence>
<dbReference type="Proteomes" id="UP000198970">
    <property type="component" value="Chromosome I"/>
</dbReference>
<name>A0ABY1CFH2_9FIRM</name>
<sequence length="384" mass="42751">MDKVRLGIIGIGNMGSGHLKNILEGKVPEMEVTAVADRQEGRRAWAKEHLPESVAVFEEGEDLIAAGVCDGVLIAVPHYQHPELTIDAMNHGLHVMCEKPAGVYTKQVREMNEAAKKCDRVFGMMFNQRTNCIYRKMHELVTGGELGAIKRVNWIVTDWYRTQSYYDSGSWRATWDGEGGGVLLNQCPHNMDLIQWICGMPSKVQAFCHNGKWHDIEVEDDVTAYLEYPNGATGVFVTTTADAPGTNRFEITLEMGKLVCENGKLMLHKLAENERTFCKTAKGGFDTPECTVTEVETDGENEQHVGVLKAFAGRILHGTPLIAEGVEGINGLTLSNAMHLSSWLKKEVEIPFDEDLFLEELNKRRSESRKKEGTGVVFNTEGSY</sequence>
<organism evidence="3 4">
    <name type="scientific">Lacrimispora sphenoides JCM 1415</name>
    <dbReference type="NCBI Taxonomy" id="1297793"/>
    <lineage>
        <taxon>Bacteria</taxon>
        <taxon>Bacillati</taxon>
        <taxon>Bacillota</taxon>
        <taxon>Clostridia</taxon>
        <taxon>Lachnospirales</taxon>
        <taxon>Lachnospiraceae</taxon>
        <taxon>Lacrimispora</taxon>
    </lineage>
</organism>
<proteinExistence type="predicted"/>
<dbReference type="Gene3D" id="3.30.360.10">
    <property type="entry name" value="Dihydrodipicolinate Reductase, domain 2"/>
    <property type="match status" value="1"/>
</dbReference>
<dbReference type="SUPFAM" id="SSF51735">
    <property type="entry name" value="NAD(P)-binding Rossmann-fold domains"/>
    <property type="match status" value="1"/>
</dbReference>
<gene>
    <name evidence="3" type="ORF">SAMN02745906_3655</name>
</gene>
<dbReference type="InterPro" id="IPR052515">
    <property type="entry name" value="Gfo/Idh/MocA_Oxidoreductase"/>
</dbReference>
<dbReference type="Gene3D" id="3.40.50.720">
    <property type="entry name" value="NAD(P)-binding Rossmann-like Domain"/>
    <property type="match status" value="1"/>
</dbReference>
<evidence type="ECO:0000259" key="1">
    <source>
        <dbReference type="Pfam" id="PF01408"/>
    </source>
</evidence>
<protein>
    <submittedName>
        <fullName evidence="3">Predicted dehydrogenase</fullName>
    </submittedName>
</protein>
<dbReference type="SUPFAM" id="SSF55347">
    <property type="entry name" value="Glyceraldehyde-3-phosphate dehydrogenase-like, C-terminal domain"/>
    <property type="match status" value="1"/>
</dbReference>
<dbReference type="Pfam" id="PF22725">
    <property type="entry name" value="GFO_IDH_MocA_C3"/>
    <property type="match status" value="1"/>
</dbReference>
<dbReference type="Pfam" id="PF01408">
    <property type="entry name" value="GFO_IDH_MocA"/>
    <property type="match status" value="1"/>
</dbReference>
<evidence type="ECO:0000259" key="2">
    <source>
        <dbReference type="Pfam" id="PF22725"/>
    </source>
</evidence>
<dbReference type="RefSeq" id="WP_100043122.1">
    <property type="nucleotide sequence ID" value="NZ_LT630003.1"/>
</dbReference>
<dbReference type="PANTHER" id="PTHR43249:SF1">
    <property type="entry name" value="D-GLUCOSIDE 3-DEHYDROGENASE"/>
    <property type="match status" value="1"/>
</dbReference>
<keyword evidence="4" id="KW-1185">Reference proteome</keyword>
<dbReference type="InterPro" id="IPR036291">
    <property type="entry name" value="NAD(P)-bd_dom_sf"/>
</dbReference>
<dbReference type="PANTHER" id="PTHR43249">
    <property type="entry name" value="UDP-N-ACETYL-2-AMINO-2-DEOXY-D-GLUCURONATE OXIDASE"/>
    <property type="match status" value="1"/>
</dbReference>
<dbReference type="InterPro" id="IPR055170">
    <property type="entry name" value="GFO_IDH_MocA-like_dom"/>
</dbReference>
<dbReference type="InterPro" id="IPR000683">
    <property type="entry name" value="Gfo/Idh/MocA-like_OxRdtase_N"/>
</dbReference>
<reference evidence="3 4" key="1">
    <citation type="submission" date="2016-10" db="EMBL/GenBank/DDBJ databases">
        <authorList>
            <person name="Varghese N."/>
            <person name="Submissions S."/>
        </authorList>
    </citation>
    <scope>NUCLEOTIDE SEQUENCE [LARGE SCALE GENOMIC DNA]</scope>
    <source>
        <strain evidence="3 4">ATCC 19403</strain>
    </source>
</reference>
<accession>A0ABY1CFH2</accession>